<keyword evidence="2" id="KW-0413">Isomerase</keyword>
<dbReference type="NCBIfam" id="TIGR00035">
    <property type="entry name" value="asp_race"/>
    <property type="match status" value="1"/>
</dbReference>
<dbReference type="PANTHER" id="PTHR21198:SF7">
    <property type="entry name" value="ASPARTATE-GLUTAMATE RACEMASE FAMILY"/>
    <property type="match status" value="1"/>
</dbReference>
<name>A0A3N0AZS6_9ACTN</name>
<protein>
    <submittedName>
        <fullName evidence="3">Aspartate racemase</fullName>
    </submittedName>
</protein>
<comment type="caution">
    <text evidence="3">The sequence shown here is derived from an EMBL/GenBank/DDBJ whole genome shotgun (WGS) entry which is preliminary data.</text>
</comment>
<dbReference type="Gene3D" id="3.40.50.1860">
    <property type="match status" value="2"/>
</dbReference>
<dbReference type="SUPFAM" id="SSF53681">
    <property type="entry name" value="Aspartate/glutamate racemase"/>
    <property type="match status" value="2"/>
</dbReference>
<dbReference type="AlphaFoldDB" id="A0A3N0AZS6"/>
<dbReference type="InterPro" id="IPR001920">
    <property type="entry name" value="Asp/Glu_race"/>
</dbReference>
<dbReference type="EMBL" id="QIBX01000007">
    <property type="protein sequence ID" value="RNL40377.1"/>
    <property type="molecule type" value="Genomic_DNA"/>
</dbReference>
<gene>
    <name evidence="3" type="ORF">DMP06_05435</name>
</gene>
<sequence length="328" mass="35201">MRQTATGAGRSDPGGMLAPRIACRAAAHCAGRDAIRDMALWPRYDSCLGACRLHRAPCRSRLDASPTDAAHAARWESYMGEQSAPARKPLKKLGIIGGVGPAATARLFTRIVELTDAAVDQDHIDITIFNRPQIPDRTAYILGESDQSYIPAVRNAALELEQLGCDVICMPCVTGHYRSDETFGALTRARAVHMPIETAKFLVEMGKRTVGVMATDGTGHAGVLQSALESQGLRAVLPEPEFQAKVMSIIYDNVKAGRPADMQAFYDVCAHLRSRGCDSVILGCTELSVISAPAVAHGMLVVDAMEVLAMRVVEECGARVKESARVLG</sequence>
<evidence type="ECO:0000313" key="4">
    <source>
        <dbReference type="Proteomes" id="UP000269591"/>
    </source>
</evidence>
<keyword evidence="4" id="KW-1185">Reference proteome</keyword>
<accession>A0A3N0AZS6</accession>
<evidence type="ECO:0000256" key="1">
    <source>
        <dbReference type="ARBA" id="ARBA00007847"/>
    </source>
</evidence>
<dbReference type="PANTHER" id="PTHR21198">
    <property type="entry name" value="GLUTAMATE RACEMASE"/>
    <property type="match status" value="1"/>
</dbReference>
<organism evidence="3 4">
    <name type="scientific">Slackia equolifaciens</name>
    <dbReference type="NCBI Taxonomy" id="498718"/>
    <lineage>
        <taxon>Bacteria</taxon>
        <taxon>Bacillati</taxon>
        <taxon>Actinomycetota</taxon>
        <taxon>Coriobacteriia</taxon>
        <taxon>Eggerthellales</taxon>
        <taxon>Eggerthellaceae</taxon>
        <taxon>Slackia</taxon>
    </lineage>
</organism>
<reference evidence="4" key="1">
    <citation type="submission" date="2018-05" db="EMBL/GenBank/DDBJ databases">
        <title>Genome Sequencing of selected type strains of the family Eggerthellaceae.</title>
        <authorList>
            <person name="Danylec N."/>
            <person name="Stoll D.A."/>
            <person name="Doetsch A."/>
            <person name="Huch M."/>
        </authorList>
    </citation>
    <scope>NUCLEOTIDE SEQUENCE [LARGE SCALE GENOMIC DNA]</scope>
    <source>
        <strain evidence="4">DSM 24851</strain>
    </source>
</reference>
<dbReference type="InterPro" id="IPR015942">
    <property type="entry name" value="Asp/Glu/hydantoin_racemase"/>
</dbReference>
<dbReference type="InterPro" id="IPR004380">
    <property type="entry name" value="Asp_race"/>
</dbReference>
<comment type="similarity">
    <text evidence="1">Belongs to the aspartate/glutamate racemases family.</text>
</comment>
<dbReference type="Pfam" id="PF01177">
    <property type="entry name" value="Asp_Glu_race"/>
    <property type="match status" value="1"/>
</dbReference>
<dbReference type="GO" id="GO:0047661">
    <property type="term" value="F:amino-acid racemase activity"/>
    <property type="evidence" value="ECO:0007669"/>
    <property type="project" value="InterPro"/>
</dbReference>
<dbReference type="Proteomes" id="UP000269591">
    <property type="component" value="Unassembled WGS sequence"/>
</dbReference>
<evidence type="ECO:0000313" key="3">
    <source>
        <dbReference type="EMBL" id="RNL40377.1"/>
    </source>
</evidence>
<proteinExistence type="inferred from homology"/>
<evidence type="ECO:0000256" key="2">
    <source>
        <dbReference type="ARBA" id="ARBA00023235"/>
    </source>
</evidence>